<dbReference type="Proteomes" id="UP000011511">
    <property type="component" value="Unassembled WGS sequence"/>
</dbReference>
<keyword evidence="3" id="KW-1185">Reference proteome</keyword>
<protein>
    <submittedName>
        <fullName evidence="2">Uncharacterized protein</fullName>
    </submittedName>
</protein>
<dbReference type="EMBL" id="AOIK01000017">
    <property type="protein sequence ID" value="ELY88532.1"/>
    <property type="molecule type" value="Genomic_DNA"/>
</dbReference>
<comment type="caution">
    <text evidence="2">The sequence shown here is derived from an EMBL/GenBank/DDBJ whole genome shotgun (WGS) entry which is preliminary data.</text>
</comment>
<organism evidence="2 3">
    <name type="scientific">Natrinema altunense (strain JCM 12890 / CGMCC 1.3731 / AJ2)</name>
    <dbReference type="NCBI Taxonomy" id="1227494"/>
    <lineage>
        <taxon>Archaea</taxon>
        <taxon>Methanobacteriati</taxon>
        <taxon>Methanobacteriota</taxon>
        <taxon>Stenosarchaea group</taxon>
        <taxon>Halobacteria</taxon>
        <taxon>Halobacteriales</taxon>
        <taxon>Natrialbaceae</taxon>
        <taxon>Natrinema</taxon>
    </lineage>
</organism>
<evidence type="ECO:0000313" key="3">
    <source>
        <dbReference type="Proteomes" id="UP000011511"/>
    </source>
</evidence>
<feature type="compositionally biased region" description="Basic and acidic residues" evidence="1">
    <location>
        <begin position="32"/>
        <end position="47"/>
    </location>
</feature>
<feature type="region of interest" description="Disordered" evidence="1">
    <location>
        <begin position="16"/>
        <end position="47"/>
    </location>
</feature>
<accession>L9ZSN2</accession>
<evidence type="ECO:0000313" key="2">
    <source>
        <dbReference type="EMBL" id="ELY88532.1"/>
    </source>
</evidence>
<reference evidence="2 3" key="1">
    <citation type="journal article" date="2014" name="PLoS Genet.">
        <title>Phylogenetically driven sequencing of extremely halophilic archaea reveals strategies for static and dynamic osmo-response.</title>
        <authorList>
            <person name="Becker E.A."/>
            <person name="Seitzer P.M."/>
            <person name="Tritt A."/>
            <person name="Larsen D."/>
            <person name="Krusor M."/>
            <person name="Yao A.I."/>
            <person name="Wu D."/>
            <person name="Madern D."/>
            <person name="Eisen J.A."/>
            <person name="Darling A.E."/>
            <person name="Facciotti M.T."/>
        </authorList>
    </citation>
    <scope>NUCLEOTIDE SEQUENCE [LARGE SCALE GENOMIC DNA]</scope>
    <source>
        <strain evidence="2 3">JCM 12890</strain>
    </source>
</reference>
<dbReference type="AlphaFoldDB" id="L9ZSN2"/>
<sequence>MLQYYDCWDDKRTLERPHTSTRLPDGGGGRFRLPDGSDRRPAQSRHADPVVYDAHACLGTACSIYVRGR</sequence>
<proteinExistence type="predicted"/>
<gene>
    <name evidence="2" type="ORF">C485_06225</name>
</gene>
<evidence type="ECO:0000256" key="1">
    <source>
        <dbReference type="SAM" id="MobiDB-lite"/>
    </source>
</evidence>
<name>L9ZSN2_NATA2</name>